<dbReference type="EMBL" id="AJXZ01000001">
    <property type="protein sequence ID" value="EIM78182.1"/>
    <property type="molecule type" value="Genomic_DNA"/>
</dbReference>
<evidence type="ECO:0000313" key="1">
    <source>
        <dbReference type="EMBL" id="EIM78182.1"/>
    </source>
</evidence>
<proteinExistence type="predicted"/>
<accession>I5C8N0</accession>
<dbReference type="Proteomes" id="UP000004622">
    <property type="component" value="Unassembled WGS sequence"/>
</dbReference>
<reference evidence="1 2" key="1">
    <citation type="journal article" date="2012" name="J. Bacteriol.">
        <title>Genome Sequence of Nitratireductor aquibiodomus Strain RA22.</title>
        <authorList>
            <person name="Singh A."/>
            <person name="Jangir P.K."/>
            <person name="Kumari C."/>
            <person name="Sharma R."/>
        </authorList>
    </citation>
    <scope>NUCLEOTIDE SEQUENCE [LARGE SCALE GENOMIC DNA]</scope>
    <source>
        <strain evidence="1 2">RA22</strain>
    </source>
</reference>
<comment type="caution">
    <text evidence="1">The sequence shown here is derived from an EMBL/GenBank/DDBJ whole genome shotgun (WGS) entry which is preliminary data.</text>
</comment>
<name>I5C8N0_9HYPH</name>
<organism evidence="1 2">
    <name type="scientific">Nitratireductor aquibiodomus RA22</name>
    <dbReference type="NCBI Taxonomy" id="1189611"/>
    <lineage>
        <taxon>Bacteria</taxon>
        <taxon>Pseudomonadati</taxon>
        <taxon>Pseudomonadota</taxon>
        <taxon>Alphaproteobacteria</taxon>
        <taxon>Hyphomicrobiales</taxon>
        <taxon>Phyllobacteriaceae</taxon>
        <taxon>Nitratireductor</taxon>
    </lineage>
</organism>
<protein>
    <submittedName>
        <fullName evidence="1">Uncharacterized protein</fullName>
    </submittedName>
</protein>
<sequence length="109" mass="12302">MAAGHTLRVTKRPYVNKPLSALNRPLDHPVERAAFRQFLHAFGHHAGRVEVFGRLATRPFFANAQRDPVFQLLDAFTADAQFYEIQCHVLNVGWQAVKVKRGPCALHSV</sequence>
<dbReference type="AlphaFoldDB" id="I5C8N0"/>
<gene>
    <name evidence="1" type="ORF">A33O_00295</name>
</gene>
<evidence type="ECO:0000313" key="2">
    <source>
        <dbReference type="Proteomes" id="UP000004622"/>
    </source>
</evidence>